<proteinExistence type="predicted"/>
<gene>
    <name evidence="2" type="ORF">ZOSMA_32G00130</name>
</gene>
<sequence>MEDVPDVPNDPATSHPIYAPTMIMMGVNQSTTKGYPHPSISSRTAFQWVLEKIVKSNVTGFKIHIVHVQVPDVNDDDILEAGSIQNKAEILLDYFGHQCNQIGLDCVTKVKKGDPTEVLCSEVSKLQPDFLVVGCRGLTPFQRVFLGTISEYCVKYADCPVISIKRKPDEIPPCAIDD</sequence>
<dbReference type="EMBL" id="LFYR01001054">
    <property type="protein sequence ID" value="KMZ65227.1"/>
    <property type="molecule type" value="Genomic_DNA"/>
</dbReference>
<dbReference type="InterPro" id="IPR006016">
    <property type="entry name" value="UspA"/>
</dbReference>
<evidence type="ECO:0000313" key="2">
    <source>
        <dbReference type="EMBL" id="KMZ65227.1"/>
    </source>
</evidence>
<dbReference type="STRING" id="29655.A0A0K9PAG3"/>
<evidence type="ECO:0000259" key="1">
    <source>
        <dbReference type="Pfam" id="PF00582"/>
    </source>
</evidence>
<protein>
    <submittedName>
        <fullName evidence="2">Universal stress protein family protein</fullName>
    </submittedName>
</protein>
<comment type="caution">
    <text evidence="2">The sequence shown here is derived from an EMBL/GenBank/DDBJ whole genome shotgun (WGS) entry which is preliminary data.</text>
</comment>
<dbReference type="PANTHER" id="PTHR47710">
    <property type="entry name" value="ADENINE NUCLEOTIDE ALPHA HYDROLASES-LIKE SUPERFAMILY PROTEIN"/>
    <property type="match status" value="1"/>
</dbReference>
<evidence type="ECO:0000313" key="3">
    <source>
        <dbReference type="Proteomes" id="UP000036987"/>
    </source>
</evidence>
<name>A0A0K9PAG3_ZOSMR</name>
<dbReference type="InterPro" id="IPR006015">
    <property type="entry name" value="Universal_stress_UspA"/>
</dbReference>
<dbReference type="InterPro" id="IPR044187">
    <property type="entry name" value="At3g01520-like_plant"/>
</dbReference>
<dbReference type="PRINTS" id="PR01438">
    <property type="entry name" value="UNVRSLSTRESS"/>
</dbReference>
<dbReference type="OMA" id="VGRCHQI"/>
<dbReference type="AlphaFoldDB" id="A0A0K9PAG3"/>
<feature type="domain" description="UspA" evidence="1">
    <location>
        <begin position="39"/>
        <end position="163"/>
    </location>
</feature>
<accession>A0A0K9PAG3</accession>
<dbReference type="CDD" id="cd23659">
    <property type="entry name" value="USP_At3g01520-like"/>
    <property type="match status" value="1"/>
</dbReference>
<dbReference type="Proteomes" id="UP000036987">
    <property type="component" value="Unassembled WGS sequence"/>
</dbReference>
<dbReference type="OrthoDB" id="843225at2759"/>
<dbReference type="PANTHER" id="PTHR47710:SF1">
    <property type="entry name" value="ADENINE NUCLEOTIDE ALPHA HYDROLASES-LIKE SUPERFAMILY PROTEIN"/>
    <property type="match status" value="1"/>
</dbReference>
<dbReference type="Gene3D" id="3.40.50.620">
    <property type="entry name" value="HUPs"/>
    <property type="match status" value="1"/>
</dbReference>
<dbReference type="FunFam" id="3.40.50.620:FF:000142">
    <property type="entry name" value="Universal stress protein A-like protein"/>
    <property type="match status" value="1"/>
</dbReference>
<dbReference type="InterPro" id="IPR014729">
    <property type="entry name" value="Rossmann-like_a/b/a_fold"/>
</dbReference>
<dbReference type="SUPFAM" id="SSF52402">
    <property type="entry name" value="Adenine nucleotide alpha hydrolases-like"/>
    <property type="match status" value="1"/>
</dbReference>
<dbReference type="Pfam" id="PF00582">
    <property type="entry name" value="Usp"/>
    <property type="match status" value="1"/>
</dbReference>
<keyword evidence="3" id="KW-1185">Reference proteome</keyword>
<organism evidence="2 3">
    <name type="scientific">Zostera marina</name>
    <name type="common">Eelgrass</name>
    <dbReference type="NCBI Taxonomy" id="29655"/>
    <lineage>
        <taxon>Eukaryota</taxon>
        <taxon>Viridiplantae</taxon>
        <taxon>Streptophyta</taxon>
        <taxon>Embryophyta</taxon>
        <taxon>Tracheophyta</taxon>
        <taxon>Spermatophyta</taxon>
        <taxon>Magnoliopsida</taxon>
        <taxon>Liliopsida</taxon>
        <taxon>Zosteraceae</taxon>
        <taxon>Zostera</taxon>
    </lineage>
</organism>
<dbReference type="GO" id="GO:0016208">
    <property type="term" value="F:AMP binding"/>
    <property type="evidence" value="ECO:0000318"/>
    <property type="project" value="GO_Central"/>
</dbReference>
<reference evidence="3" key="1">
    <citation type="journal article" date="2016" name="Nature">
        <title>The genome of the seagrass Zostera marina reveals angiosperm adaptation to the sea.</title>
        <authorList>
            <person name="Olsen J.L."/>
            <person name="Rouze P."/>
            <person name="Verhelst B."/>
            <person name="Lin Y.-C."/>
            <person name="Bayer T."/>
            <person name="Collen J."/>
            <person name="Dattolo E."/>
            <person name="De Paoli E."/>
            <person name="Dittami S."/>
            <person name="Maumus F."/>
            <person name="Michel G."/>
            <person name="Kersting A."/>
            <person name="Lauritano C."/>
            <person name="Lohaus R."/>
            <person name="Toepel M."/>
            <person name="Tonon T."/>
            <person name="Vanneste K."/>
            <person name="Amirebrahimi M."/>
            <person name="Brakel J."/>
            <person name="Bostroem C."/>
            <person name="Chovatia M."/>
            <person name="Grimwood J."/>
            <person name="Jenkins J.W."/>
            <person name="Jueterbock A."/>
            <person name="Mraz A."/>
            <person name="Stam W.T."/>
            <person name="Tice H."/>
            <person name="Bornberg-Bauer E."/>
            <person name="Green P.J."/>
            <person name="Pearson G.A."/>
            <person name="Procaccini G."/>
            <person name="Duarte C.M."/>
            <person name="Schmutz J."/>
            <person name="Reusch T.B.H."/>
            <person name="Van de Peer Y."/>
        </authorList>
    </citation>
    <scope>NUCLEOTIDE SEQUENCE [LARGE SCALE GENOMIC DNA]</scope>
    <source>
        <strain evidence="3">cv. Finnish</strain>
    </source>
</reference>